<dbReference type="PROSITE" id="PS50995">
    <property type="entry name" value="HTH_MARR_2"/>
    <property type="match status" value="1"/>
</dbReference>
<name>A0A3D9ICM7_9BACL</name>
<dbReference type="Proteomes" id="UP000256977">
    <property type="component" value="Unassembled WGS sequence"/>
</dbReference>
<feature type="domain" description="HTH marR-type" evidence="4">
    <location>
        <begin position="10"/>
        <end position="146"/>
    </location>
</feature>
<dbReference type="SMART" id="SM00347">
    <property type="entry name" value="HTH_MARR"/>
    <property type="match status" value="1"/>
</dbReference>
<dbReference type="Gene3D" id="1.10.10.10">
    <property type="entry name" value="Winged helix-like DNA-binding domain superfamily/Winged helix DNA-binding domain"/>
    <property type="match status" value="1"/>
</dbReference>
<reference evidence="5 6" key="1">
    <citation type="submission" date="2018-07" db="EMBL/GenBank/DDBJ databases">
        <title>Genomic Encyclopedia of Type Strains, Phase III (KMG-III): the genomes of soil and plant-associated and newly described type strains.</title>
        <authorList>
            <person name="Whitman W."/>
        </authorList>
    </citation>
    <scope>NUCLEOTIDE SEQUENCE [LARGE SCALE GENOMIC DNA]</scope>
    <source>
        <strain evidence="5 6">CECT 7287</strain>
    </source>
</reference>
<evidence type="ECO:0000256" key="2">
    <source>
        <dbReference type="ARBA" id="ARBA00023125"/>
    </source>
</evidence>
<dbReference type="PANTHER" id="PTHR42756:SF1">
    <property type="entry name" value="TRANSCRIPTIONAL REPRESSOR OF EMRAB OPERON"/>
    <property type="match status" value="1"/>
</dbReference>
<dbReference type="GO" id="GO:0003677">
    <property type="term" value="F:DNA binding"/>
    <property type="evidence" value="ECO:0007669"/>
    <property type="project" value="UniProtKB-KW"/>
</dbReference>
<accession>A0A3D9ICM7</accession>
<keyword evidence="3" id="KW-0804">Transcription</keyword>
<proteinExistence type="predicted"/>
<dbReference type="InterPro" id="IPR036388">
    <property type="entry name" value="WH-like_DNA-bd_sf"/>
</dbReference>
<gene>
    <name evidence="5" type="ORF">DFP98_13124</name>
</gene>
<evidence type="ECO:0000256" key="3">
    <source>
        <dbReference type="ARBA" id="ARBA00023163"/>
    </source>
</evidence>
<dbReference type="InterPro" id="IPR000835">
    <property type="entry name" value="HTH_MarR-typ"/>
</dbReference>
<dbReference type="RefSeq" id="WP_116064260.1">
    <property type="nucleotide sequence ID" value="NZ_QRDZ01000031.1"/>
</dbReference>
<evidence type="ECO:0000313" key="5">
    <source>
        <dbReference type="EMBL" id="RED59431.1"/>
    </source>
</evidence>
<keyword evidence="1" id="KW-0805">Transcription regulation</keyword>
<sequence>MSTHSDVPSPIDALHLLVRATHALQREMENELTTYPIPYPISAPRLRVLEAVAATGSVRMKELAERLNIKARTVTDFVDALERDGLLLRMPDPTDGRATLIRLTELARNHLNEALAYQAQVASRMLANLPDEERSHLCQLLHKLIEGKDTANMAGPTPGA</sequence>
<dbReference type="GO" id="GO:0003700">
    <property type="term" value="F:DNA-binding transcription factor activity"/>
    <property type="evidence" value="ECO:0007669"/>
    <property type="project" value="InterPro"/>
</dbReference>
<dbReference type="InterPro" id="IPR036390">
    <property type="entry name" value="WH_DNA-bd_sf"/>
</dbReference>
<evidence type="ECO:0000259" key="4">
    <source>
        <dbReference type="PROSITE" id="PS50995"/>
    </source>
</evidence>
<organism evidence="5 6">
    <name type="scientific">Cohnella phaseoli</name>
    <dbReference type="NCBI Taxonomy" id="456490"/>
    <lineage>
        <taxon>Bacteria</taxon>
        <taxon>Bacillati</taxon>
        <taxon>Bacillota</taxon>
        <taxon>Bacilli</taxon>
        <taxon>Bacillales</taxon>
        <taxon>Paenibacillaceae</taxon>
        <taxon>Cohnella</taxon>
    </lineage>
</organism>
<dbReference type="AlphaFoldDB" id="A0A3D9ICM7"/>
<keyword evidence="2 5" id="KW-0238">DNA-binding</keyword>
<dbReference type="SUPFAM" id="SSF46785">
    <property type="entry name" value="Winged helix' DNA-binding domain"/>
    <property type="match status" value="1"/>
</dbReference>
<evidence type="ECO:0000256" key="1">
    <source>
        <dbReference type="ARBA" id="ARBA00023015"/>
    </source>
</evidence>
<comment type="caution">
    <text evidence="5">The sequence shown here is derived from an EMBL/GenBank/DDBJ whole genome shotgun (WGS) entry which is preliminary data.</text>
</comment>
<dbReference type="EMBL" id="QRDZ01000031">
    <property type="protein sequence ID" value="RED59431.1"/>
    <property type="molecule type" value="Genomic_DNA"/>
</dbReference>
<keyword evidence="6" id="KW-1185">Reference proteome</keyword>
<dbReference type="OrthoDB" id="6400170at2"/>
<evidence type="ECO:0000313" key="6">
    <source>
        <dbReference type="Proteomes" id="UP000256977"/>
    </source>
</evidence>
<dbReference type="Pfam" id="PF01047">
    <property type="entry name" value="MarR"/>
    <property type="match status" value="1"/>
</dbReference>
<protein>
    <submittedName>
        <fullName evidence="5">DNA-binding MarR family transcriptional regulator</fullName>
    </submittedName>
</protein>
<dbReference type="PRINTS" id="PR00598">
    <property type="entry name" value="HTHMARR"/>
</dbReference>
<dbReference type="PANTHER" id="PTHR42756">
    <property type="entry name" value="TRANSCRIPTIONAL REGULATOR, MARR"/>
    <property type="match status" value="1"/>
</dbReference>